<keyword evidence="2" id="KW-0812">Transmembrane</keyword>
<feature type="region of interest" description="Disordered" evidence="1">
    <location>
        <begin position="1"/>
        <end position="41"/>
    </location>
</feature>
<proteinExistence type="predicted"/>
<dbReference type="AlphaFoldDB" id="A0A8H3ZRU5"/>
<comment type="caution">
    <text evidence="3">The sequence shown here is derived from an EMBL/GenBank/DDBJ whole genome shotgun (WGS) entry which is preliminary data.</text>
</comment>
<keyword evidence="2" id="KW-1133">Transmembrane helix</keyword>
<sequence length="774" mass="87148">MYQSVQDDMTEYRAPLLQQPDGRREEKSKAAKEDPHELSSGFSLHQRRNENLQKIERFSMLCKVSIAISVLALAIAIGFITWLWWVDRDDYFFRYWALAPNRVQLSIAIAVVLIRAAMGTIAASVTSMIASLAVEQRGVRLHAIAQISAVRFMSGGPASLAPMALRNCISEPLIRIFFIGFILSNIGAQFTSTLLLADLNESRMVSFPRHPSDAYRGLKVVNKTYSFRFGQSQRSKNDWQEPPYLSGTFAEYAGIPVTDEGIDDTGSTIRAFLPLSSAQAREKLQEFRGTTRVVESGVTCVRPKVTNLSFCHLRKNPPSISLCGTARVDGLTLEKFLGAEPASAGTDNFACLLPPFVNPEQVWQVCPLDIGANWTKIDHILENSSDPPLRRLFLFWDAGKFMHAMSSENKRSHRLHRRAVNGTGNNAIQSVLSSKENMWLKQTFNVTRLFQLLMEEASNVYGTPRDLLLSEEEQRRMNRYSNIRMTICTGFDEMTRRSSTKNLKLVATRTRVRAEPVFTGPICTKPAFEGAEFFRNTGWNLDATHDVRVQLGAASNSTTPEDRQIMHISPASLKASLINARNRVNSAEYGEVDELADAVMNDTGSPARALQAVYFTKARMMYHRFISFFPPTVNENITITTFEVATVPVNRRGYWIVMEIITVFAVISTNVCILFRTTDFSIPNNAWHTIAQMSESAEVPSILSRSKLKTDGQVLEFSKELQDEDEEDRFVVRNGAFVRASSFSTARDKDTEPQPRLRGRLFFWSQASRVNNQS</sequence>
<name>A0A8H3ZRU5_9PEZI</name>
<evidence type="ECO:0000256" key="2">
    <source>
        <dbReference type="SAM" id="Phobius"/>
    </source>
</evidence>
<dbReference type="Proteomes" id="UP000434172">
    <property type="component" value="Unassembled WGS sequence"/>
</dbReference>
<feature type="compositionally biased region" description="Basic and acidic residues" evidence="1">
    <location>
        <begin position="21"/>
        <end position="37"/>
    </location>
</feature>
<feature type="transmembrane region" description="Helical" evidence="2">
    <location>
        <begin position="173"/>
        <end position="197"/>
    </location>
</feature>
<accession>A0A8H3ZRU5</accession>
<evidence type="ECO:0000313" key="4">
    <source>
        <dbReference type="Proteomes" id="UP000434172"/>
    </source>
</evidence>
<feature type="transmembrane region" description="Helical" evidence="2">
    <location>
        <begin position="105"/>
        <end position="134"/>
    </location>
</feature>
<reference evidence="3 4" key="1">
    <citation type="submission" date="2019-12" db="EMBL/GenBank/DDBJ databases">
        <title>A genome sequence resource for the geographically widespread anthracnose pathogen Colletotrichum asianum.</title>
        <authorList>
            <person name="Meng Y."/>
        </authorList>
    </citation>
    <scope>NUCLEOTIDE SEQUENCE [LARGE SCALE GENOMIC DNA]</scope>
    <source>
        <strain evidence="3 4">ICMP 18580</strain>
    </source>
</reference>
<keyword evidence="2" id="KW-0472">Membrane</keyword>
<dbReference type="EMBL" id="WOWK01000008">
    <property type="protein sequence ID" value="KAF0330189.1"/>
    <property type="molecule type" value="Genomic_DNA"/>
</dbReference>
<keyword evidence="4" id="KW-1185">Reference proteome</keyword>
<feature type="transmembrane region" description="Helical" evidence="2">
    <location>
        <begin position="654"/>
        <end position="675"/>
    </location>
</feature>
<evidence type="ECO:0000313" key="3">
    <source>
        <dbReference type="EMBL" id="KAF0330189.1"/>
    </source>
</evidence>
<evidence type="ECO:0000256" key="1">
    <source>
        <dbReference type="SAM" id="MobiDB-lite"/>
    </source>
</evidence>
<feature type="transmembrane region" description="Helical" evidence="2">
    <location>
        <begin position="64"/>
        <end position="85"/>
    </location>
</feature>
<gene>
    <name evidence="3" type="ORF">GQ607_002519</name>
</gene>
<protein>
    <submittedName>
        <fullName evidence="3">Uncharacterized protein</fullName>
    </submittedName>
</protein>
<organism evidence="3 4">
    <name type="scientific">Colletotrichum asianum</name>
    <dbReference type="NCBI Taxonomy" id="702518"/>
    <lineage>
        <taxon>Eukaryota</taxon>
        <taxon>Fungi</taxon>
        <taxon>Dikarya</taxon>
        <taxon>Ascomycota</taxon>
        <taxon>Pezizomycotina</taxon>
        <taxon>Sordariomycetes</taxon>
        <taxon>Hypocreomycetidae</taxon>
        <taxon>Glomerellales</taxon>
        <taxon>Glomerellaceae</taxon>
        <taxon>Colletotrichum</taxon>
        <taxon>Colletotrichum gloeosporioides species complex</taxon>
    </lineage>
</organism>
<dbReference type="OrthoDB" id="5428040at2759"/>